<evidence type="ECO:0000259" key="3">
    <source>
        <dbReference type="PROSITE" id="PS50240"/>
    </source>
</evidence>
<dbReference type="GO" id="GO:0006508">
    <property type="term" value="P:proteolysis"/>
    <property type="evidence" value="ECO:0007669"/>
    <property type="project" value="InterPro"/>
</dbReference>
<comment type="similarity">
    <text evidence="1">Belongs to the peptidase S1 family.</text>
</comment>
<keyword evidence="2" id="KW-1015">Disulfide bond</keyword>
<dbReference type="SMART" id="SM00020">
    <property type="entry name" value="Tryp_SPc"/>
    <property type="match status" value="1"/>
</dbReference>
<organism evidence="4 5">
    <name type="scientific">[Myrmecia] bisecta</name>
    <dbReference type="NCBI Taxonomy" id="41462"/>
    <lineage>
        <taxon>Eukaryota</taxon>
        <taxon>Viridiplantae</taxon>
        <taxon>Chlorophyta</taxon>
        <taxon>core chlorophytes</taxon>
        <taxon>Trebouxiophyceae</taxon>
        <taxon>Trebouxiales</taxon>
        <taxon>Trebouxiaceae</taxon>
        <taxon>Myrmecia</taxon>
    </lineage>
</organism>
<dbReference type="InterPro" id="IPR009003">
    <property type="entry name" value="Peptidase_S1_PA"/>
</dbReference>
<dbReference type="Gene3D" id="2.40.10.10">
    <property type="entry name" value="Trypsin-like serine proteases"/>
    <property type="match status" value="1"/>
</dbReference>
<dbReference type="Pfam" id="PF00089">
    <property type="entry name" value="Trypsin"/>
    <property type="match status" value="1"/>
</dbReference>
<dbReference type="InterPro" id="IPR001254">
    <property type="entry name" value="Trypsin_dom"/>
</dbReference>
<keyword evidence="5" id="KW-1185">Reference proteome</keyword>
<evidence type="ECO:0000256" key="1">
    <source>
        <dbReference type="ARBA" id="ARBA00007664"/>
    </source>
</evidence>
<feature type="domain" description="Peptidase S1" evidence="3">
    <location>
        <begin position="1"/>
        <end position="262"/>
    </location>
</feature>
<proteinExistence type="inferred from homology"/>
<evidence type="ECO:0000313" key="4">
    <source>
        <dbReference type="EMBL" id="KAK9814274.1"/>
    </source>
</evidence>
<dbReference type="EMBL" id="JALJOR010000007">
    <property type="protein sequence ID" value="KAK9814274.1"/>
    <property type="molecule type" value="Genomic_DNA"/>
</dbReference>
<dbReference type="InterPro" id="IPR018114">
    <property type="entry name" value="TRYPSIN_HIS"/>
</dbReference>
<dbReference type="PROSITE" id="PS00134">
    <property type="entry name" value="TRYPSIN_HIS"/>
    <property type="match status" value="1"/>
</dbReference>
<dbReference type="InterPro" id="IPR043504">
    <property type="entry name" value="Peptidase_S1_PA_chymotrypsin"/>
</dbReference>
<evidence type="ECO:0000256" key="2">
    <source>
        <dbReference type="ARBA" id="ARBA00023157"/>
    </source>
</evidence>
<dbReference type="PANTHER" id="PTHR24276">
    <property type="entry name" value="POLYSERASE-RELATED"/>
    <property type="match status" value="1"/>
</dbReference>
<name>A0AAW1Q2A5_9CHLO</name>
<dbReference type="Proteomes" id="UP001489004">
    <property type="component" value="Unassembled WGS sequence"/>
</dbReference>
<protein>
    <recommendedName>
        <fullName evidence="3">Peptidase S1 domain-containing protein</fullName>
    </recommendedName>
</protein>
<dbReference type="PANTHER" id="PTHR24276:SF98">
    <property type="entry name" value="FI18310P1-RELATED"/>
    <property type="match status" value="1"/>
</dbReference>
<sequence length="279" mass="30038">MSPRGLQVGRWPYNVRLNFTSTWCSGALVHPQLVLTAAHCLYHSDPGDPTHRKIRPSEVAMRIGGYDISKPPASDSGVEIINPGDVAQVLPHVRYDPYSQALGIYDVGLVQLKSPACHAPVQVNTGANTPKDSSDVTTISWGVSVFSEDQPATVMQQSTLQLHNLTACRKSASVEQPIPDDIICAYSDGTSEGITKGLIIYTCHGDSGGPLVVQGSRPEDDFLLGAVSFGPAQCNKVPPRLYSAYMNATWPDVLSWIQEHISGLNNHKEPPKPCPGSKG</sequence>
<accession>A0AAW1Q2A5</accession>
<reference evidence="4 5" key="1">
    <citation type="journal article" date="2024" name="Nat. Commun.">
        <title>Phylogenomics reveals the evolutionary origins of lichenization in chlorophyte algae.</title>
        <authorList>
            <person name="Puginier C."/>
            <person name="Libourel C."/>
            <person name="Otte J."/>
            <person name="Skaloud P."/>
            <person name="Haon M."/>
            <person name="Grisel S."/>
            <person name="Petersen M."/>
            <person name="Berrin J.G."/>
            <person name="Delaux P.M."/>
            <person name="Dal Grande F."/>
            <person name="Keller J."/>
        </authorList>
    </citation>
    <scope>NUCLEOTIDE SEQUENCE [LARGE SCALE GENOMIC DNA]</scope>
    <source>
        <strain evidence="4 5">SAG 2043</strain>
    </source>
</reference>
<evidence type="ECO:0000313" key="5">
    <source>
        <dbReference type="Proteomes" id="UP001489004"/>
    </source>
</evidence>
<comment type="caution">
    <text evidence="4">The sequence shown here is derived from an EMBL/GenBank/DDBJ whole genome shotgun (WGS) entry which is preliminary data.</text>
</comment>
<dbReference type="InterPro" id="IPR001314">
    <property type="entry name" value="Peptidase_S1A"/>
</dbReference>
<dbReference type="AlphaFoldDB" id="A0AAW1Q2A5"/>
<dbReference type="PRINTS" id="PR00722">
    <property type="entry name" value="CHYMOTRYPSIN"/>
</dbReference>
<dbReference type="PROSITE" id="PS50240">
    <property type="entry name" value="TRYPSIN_DOM"/>
    <property type="match status" value="1"/>
</dbReference>
<dbReference type="GO" id="GO:0004252">
    <property type="term" value="F:serine-type endopeptidase activity"/>
    <property type="evidence" value="ECO:0007669"/>
    <property type="project" value="InterPro"/>
</dbReference>
<gene>
    <name evidence="4" type="ORF">WJX72_003266</name>
</gene>
<dbReference type="InterPro" id="IPR050430">
    <property type="entry name" value="Peptidase_S1"/>
</dbReference>
<dbReference type="SUPFAM" id="SSF50494">
    <property type="entry name" value="Trypsin-like serine proteases"/>
    <property type="match status" value="1"/>
</dbReference>